<dbReference type="GeneID" id="85351687"/>
<dbReference type="InterPro" id="IPR012337">
    <property type="entry name" value="RNaseH-like_sf"/>
</dbReference>
<comment type="caution">
    <text evidence="1">The sequence shown here is derived from an EMBL/GenBank/DDBJ whole genome shotgun (WGS) entry which is preliminary data.</text>
</comment>
<name>A0AA39JDH9_ARMTA</name>
<dbReference type="EMBL" id="JAUEPS010000080">
    <property type="protein sequence ID" value="KAK0440022.1"/>
    <property type="molecule type" value="Genomic_DNA"/>
</dbReference>
<dbReference type="RefSeq" id="XP_060323471.1">
    <property type="nucleotide sequence ID" value="XM_060468139.1"/>
</dbReference>
<dbReference type="AlphaFoldDB" id="A0AA39JDH9"/>
<evidence type="ECO:0000313" key="1">
    <source>
        <dbReference type="EMBL" id="KAK0440022.1"/>
    </source>
</evidence>
<accession>A0AA39JDH9</accession>
<protein>
    <recommendedName>
        <fullName evidence="3">DUF659 domain-containing protein</fullName>
    </recommendedName>
</protein>
<keyword evidence="2" id="KW-1185">Reference proteome</keyword>
<dbReference type="SUPFAM" id="SSF53098">
    <property type="entry name" value="Ribonuclease H-like"/>
    <property type="match status" value="1"/>
</dbReference>
<gene>
    <name evidence="1" type="ORF">EV420DRAFT_1279347</name>
</gene>
<proteinExistence type="predicted"/>
<evidence type="ECO:0008006" key="3">
    <source>
        <dbReference type="Google" id="ProtNLM"/>
    </source>
</evidence>
<dbReference type="Proteomes" id="UP001175211">
    <property type="component" value="Unassembled WGS sequence"/>
</dbReference>
<organism evidence="1 2">
    <name type="scientific">Armillaria tabescens</name>
    <name type="common">Ringless honey mushroom</name>
    <name type="synonym">Agaricus tabescens</name>
    <dbReference type="NCBI Taxonomy" id="1929756"/>
    <lineage>
        <taxon>Eukaryota</taxon>
        <taxon>Fungi</taxon>
        <taxon>Dikarya</taxon>
        <taxon>Basidiomycota</taxon>
        <taxon>Agaricomycotina</taxon>
        <taxon>Agaricomycetes</taxon>
        <taxon>Agaricomycetidae</taxon>
        <taxon>Agaricales</taxon>
        <taxon>Marasmiineae</taxon>
        <taxon>Physalacriaceae</taxon>
        <taxon>Desarmillaria</taxon>
    </lineage>
</organism>
<sequence>VIESMGHGRFGAVVSDSTGNTTLARKLLVEHVPTIIALADLCHHISNLIKDVVKLPYFSLAIKVVRGIIKYFHMSHIGIADFAKARQQLNIGHGLESIGKTRFGTVVHSSVSVQRCIPAIQKTISFGRVKSDDFRDYYRSETTSQKAFNFRYGLEQLIKIGSPPANTLTCLEAVEVMAADAYFFWHAMIAKMTEVLLDPGNEFPVEVQEDILGILEH</sequence>
<evidence type="ECO:0000313" key="2">
    <source>
        <dbReference type="Proteomes" id="UP001175211"/>
    </source>
</evidence>
<reference evidence="1" key="1">
    <citation type="submission" date="2023-06" db="EMBL/GenBank/DDBJ databases">
        <authorList>
            <consortium name="Lawrence Berkeley National Laboratory"/>
            <person name="Ahrendt S."/>
            <person name="Sahu N."/>
            <person name="Indic B."/>
            <person name="Wong-Bajracharya J."/>
            <person name="Merenyi Z."/>
            <person name="Ke H.-M."/>
            <person name="Monk M."/>
            <person name="Kocsube S."/>
            <person name="Drula E."/>
            <person name="Lipzen A."/>
            <person name="Balint B."/>
            <person name="Henrissat B."/>
            <person name="Andreopoulos B."/>
            <person name="Martin F.M."/>
            <person name="Harder C.B."/>
            <person name="Rigling D."/>
            <person name="Ford K.L."/>
            <person name="Foster G.D."/>
            <person name="Pangilinan J."/>
            <person name="Papanicolaou A."/>
            <person name="Barry K."/>
            <person name="LaButti K."/>
            <person name="Viragh M."/>
            <person name="Koriabine M."/>
            <person name="Yan M."/>
            <person name="Riley R."/>
            <person name="Champramary S."/>
            <person name="Plett K.L."/>
            <person name="Tsai I.J."/>
            <person name="Slot J."/>
            <person name="Sipos G."/>
            <person name="Plett J."/>
            <person name="Nagy L.G."/>
            <person name="Grigoriev I.V."/>
        </authorList>
    </citation>
    <scope>NUCLEOTIDE SEQUENCE</scope>
    <source>
        <strain evidence="1">CCBAS 213</strain>
    </source>
</reference>
<feature type="non-terminal residue" evidence="1">
    <location>
        <position position="217"/>
    </location>
</feature>